<organism evidence="3">
    <name type="scientific">Wolinella succinogenes (strain ATCC 29543 / DSM 1740 / CCUG 13145 / JCM 31913 / LMG 7466 / NCTC 11488 / FDC 602W)</name>
    <name type="common">Vibrio succinogenes</name>
    <dbReference type="NCBI Taxonomy" id="273121"/>
    <lineage>
        <taxon>Bacteria</taxon>
        <taxon>Pseudomonadati</taxon>
        <taxon>Campylobacterota</taxon>
        <taxon>Epsilonproteobacteria</taxon>
        <taxon>Campylobacterales</taxon>
        <taxon>Helicobacteraceae</taxon>
        <taxon>Wolinella</taxon>
    </lineage>
</organism>
<proteinExistence type="predicted"/>
<sequence length="47" mass="5510">MLYPAELRAHTKGKKVKRRKKKNYGALRGSRTPNPQIRSLMLYPIEL</sequence>
<evidence type="ECO:0000313" key="2">
    <source>
        <dbReference type="EMBL" id="CAE10060.1"/>
    </source>
</evidence>
<dbReference type="AntiFam" id="ANF00012">
    <property type="entry name" value="tRNA translation"/>
</dbReference>
<dbReference type="EMBL" id="BX571659">
    <property type="protein sequence ID" value="CAE10060.1"/>
    <property type="molecule type" value="Genomic_DNA"/>
</dbReference>
<dbReference type="KEGG" id="wsu:WS0957"/>
<dbReference type="HOGENOM" id="CLU_3174765_0_0_7"/>
<evidence type="ECO:0000256" key="1">
    <source>
        <dbReference type="SAM" id="MobiDB-lite"/>
    </source>
</evidence>
<gene>
    <name evidence="2" type="ordered locus">WS0957</name>
</gene>
<keyword evidence="3" id="KW-1185">Reference proteome</keyword>
<dbReference type="AlphaFoldDB" id="Q7MRX8"/>
<feature type="compositionally biased region" description="Basic residues" evidence="1">
    <location>
        <begin position="10"/>
        <end position="23"/>
    </location>
</feature>
<evidence type="ECO:0000313" key="3">
    <source>
        <dbReference type="Proteomes" id="UP000000422"/>
    </source>
</evidence>
<protein>
    <submittedName>
        <fullName evidence="2">Uncharacterized protein</fullName>
    </submittedName>
</protein>
<feature type="region of interest" description="Disordered" evidence="1">
    <location>
        <begin position="1"/>
        <end position="32"/>
    </location>
</feature>
<reference evidence="2 3" key="1">
    <citation type="journal article" date="2003" name="Proc. Natl. Acad. Sci. U.S.A.">
        <title>Complete genome sequence and analysis of Wolinella succinogenes.</title>
        <authorList>
            <person name="Baar C."/>
            <person name="Eppinger M."/>
            <person name="Raddatz G."/>
            <person name="Simon JM."/>
            <person name="Lanz C."/>
            <person name="Klimmek O."/>
            <person name="Nandakumar R."/>
            <person name="Gross R."/>
            <person name="Rosinus A."/>
            <person name="Keller H."/>
            <person name="Jagtap P."/>
            <person name="Linke B."/>
            <person name="Meyer F."/>
            <person name="Lederer H."/>
            <person name="Schuster S.C."/>
        </authorList>
    </citation>
    <scope>NUCLEOTIDE SEQUENCE [LARGE SCALE GENOMIC DNA]</scope>
    <source>
        <strain evidence="3">ATCC 29543 / DSM 1740 / CCUG 13145 / JCM 31913 / LMG 7466 / NCTC 11488 / FDC 602W</strain>
    </source>
</reference>
<accession>Q7MRX8</accession>
<name>Q7MRX8_WOLSU</name>
<dbReference type="Proteomes" id="UP000000422">
    <property type="component" value="Chromosome"/>
</dbReference>